<dbReference type="GO" id="GO:0005737">
    <property type="term" value="C:cytoplasm"/>
    <property type="evidence" value="ECO:0007669"/>
    <property type="project" value="TreeGrafter"/>
</dbReference>
<dbReference type="Gene3D" id="3.50.50.60">
    <property type="entry name" value="FAD/NAD(P)-binding domain"/>
    <property type="match status" value="1"/>
</dbReference>
<reference evidence="3 4" key="1">
    <citation type="submission" date="2018-12" db="EMBL/GenBank/DDBJ databases">
        <title>Hymenobacter gummosus sp. nov., isolated from a spring.</title>
        <authorList>
            <person name="Nie L."/>
        </authorList>
    </citation>
    <scope>NUCLEOTIDE SEQUENCE [LARGE SCALE GENOMIC DNA]</scope>
    <source>
        <strain evidence="3 4">KCTC 52166</strain>
    </source>
</reference>
<keyword evidence="4" id="KW-1185">Reference proteome</keyword>
<dbReference type="InterPro" id="IPR006076">
    <property type="entry name" value="FAD-dep_OxRdtase"/>
</dbReference>
<feature type="transmembrane region" description="Helical" evidence="1">
    <location>
        <begin position="12"/>
        <end position="34"/>
    </location>
</feature>
<dbReference type="Proteomes" id="UP000282184">
    <property type="component" value="Unassembled WGS sequence"/>
</dbReference>
<organism evidence="3 4">
    <name type="scientific">Hymenobacter gummosus</name>
    <dbReference type="NCBI Taxonomy" id="1776032"/>
    <lineage>
        <taxon>Bacteria</taxon>
        <taxon>Pseudomonadati</taxon>
        <taxon>Bacteroidota</taxon>
        <taxon>Cytophagia</taxon>
        <taxon>Cytophagales</taxon>
        <taxon>Hymenobacteraceae</taxon>
        <taxon>Hymenobacter</taxon>
    </lineage>
</organism>
<keyword evidence="1" id="KW-1133">Transmembrane helix</keyword>
<evidence type="ECO:0000256" key="1">
    <source>
        <dbReference type="SAM" id="Phobius"/>
    </source>
</evidence>
<dbReference type="PANTHER" id="PTHR13847:SF281">
    <property type="entry name" value="FAD DEPENDENT OXIDOREDUCTASE DOMAIN-CONTAINING PROTEIN"/>
    <property type="match status" value="1"/>
</dbReference>
<evidence type="ECO:0000259" key="2">
    <source>
        <dbReference type="Pfam" id="PF01266"/>
    </source>
</evidence>
<name>A0A431TYX9_9BACT</name>
<dbReference type="SUPFAM" id="SSF51905">
    <property type="entry name" value="FAD/NAD(P)-binding domain"/>
    <property type="match status" value="1"/>
</dbReference>
<gene>
    <name evidence="3" type="ORF">EJV47_19040</name>
</gene>
<feature type="domain" description="FAD dependent oxidoreductase" evidence="2">
    <location>
        <begin position="18"/>
        <end position="376"/>
    </location>
</feature>
<dbReference type="RefSeq" id="WP_126694767.1">
    <property type="nucleotide sequence ID" value="NZ_RXOF01000012.1"/>
</dbReference>
<keyword evidence="1" id="KW-0472">Membrane</keyword>
<comment type="caution">
    <text evidence="3">The sequence shown here is derived from an EMBL/GenBank/DDBJ whole genome shotgun (WGS) entry which is preliminary data.</text>
</comment>
<evidence type="ECO:0000313" key="3">
    <source>
        <dbReference type="EMBL" id="RTQ47515.1"/>
    </source>
</evidence>
<dbReference type="AlphaFoldDB" id="A0A431TYX9"/>
<dbReference type="Pfam" id="PF01266">
    <property type="entry name" value="DAO"/>
    <property type="match status" value="1"/>
</dbReference>
<dbReference type="Gene3D" id="3.30.9.10">
    <property type="entry name" value="D-Amino Acid Oxidase, subunit A, domain 2"/>
    <property type="match status" value="1"/>
</dbReference>
<sequence length="379" mass="41039">MPAPLSYWEQQTFLQGCDVAVVGGGLVGLTAAIFTKRLRPRARVLVLERDVLPNGASTKNAGFACFGSVSELMEQEQRGGTAALLAVVRYRWEGLRLLRELLGDAAIGYEPLGGFELFRAEEAALAERCRARLDYYNQLLAPVIGEPEIFRPAEHRRAEFGFAGVHSILENVAEGALDTGRMMLALLRLAWQEGVTVLHGVPATALESGPASVTLRTPLADIEAGRVLLATNAFSRQFFPDLDVTPGRGQVLVTAPVPGLHLPGTFHYDRGYYYFRPLPGGRLLLGGGRHLDFAAEATTEPGLTPLVQERLEQLLREVILPGREVAIEHRWSGVMGFGQELEPFVGELAPGIYGALRCNGMGVAMGSRSGQRAAELLVG</sequence>
<dbReference type="PANTHER" id="PTHR13847">
    <property type="entry name" value="SARCOSINE DEHYDROGENASE-RELATED"/>
    <property type="match status" value="1"/>
</dbReference>
<accession>A0A431TYX9</accession>
<dbReference type="OrthoDB" id="1491488at2"/>
<keyword evidence="1" id="KW-0812">Transmembrane</keyword>
<evidence type="ECO:0000313" key="4">
    <source>
        <dbReference type="Proteomes" id="UP000282184"/>
    </source>
</evidence>
<dbReference type="InterPro" id="IPR036188">
    <property type="entry name" value="FAD/NAD-bd_sf"/>
</dbReference>
<proteinExistence type="predicted"/>
<dbReference type="EMBL" id="RXOF01000012">
    <property type="protein sequence ID" value="RTQ47515.1"/>
    <property type="molecule type" value="Genomic_DNA"/>
</dbReference>
<protein>
    <submittedName>
        <fullName evidence="3">FAD-binding oxidoreductase</fullName>
    </submittedName>
</protein>